<keyword evidence="3" id="KW-1185">Reference proteome</keyword>
<dbReference type="EMBL" id="CACVBM020001940">
    <property type="protein sequence ID" value="CAA7062581.1"/>
    <property type="molecule type" value="Genomic_DNA"/>
</dbReference>
<gene>
    <name evidence="2" type="ORF">MERR_LOCUS49817</name>
</gene>
<dbReference type="InterPro" id="IPR036047">
    <property type="entry name" value="F-box-like_dom_sf"/>
</dbReference>
<name>A0A6D2L9J0_9BRAS</name>
<proteinExistence type="predicted"/>
<dbReference type="CDD" id="cd22160">
    <property type="entry name" value="F-box_AtFBL13-like"/>
    <property type="match status" value="1"/>
</dbReference>
<accession>A0A6D2L9J0</accession>
<dbReference type="AlphaFoldDB" id="A0A6D2L9J0"/>
<dbReference type="Gene3D" id="1.20.1280.50">
    <property type="match status" value="1"/>
</dbReference>
<evidence type="ECO:0000313" key="2">
    <source>
        <dbReference type="EMBL" id="CAA7062581.1"/>
    </source>
</evidence>
<evidence type="ECO:0000259" key="1">
    <source>
        <dbReference type="PROSITE" id="PS50181"/>
    </source>
</evidence>
<sequence length="100" mass="11612">MDRISFLPDDFLLQILSFLPTKDVFTTSVLSKRWGYLWKLVSKLEYIDTDKKADHGRFLRFVDRSLLLNTAPVLETLRLKVDRQCSDVDTGALAEGFNRM</sequence>
<dbReference type="InterPro" id="IPR053781">
    <property type="entry name" value="F-box_AtFBL13-like"/>
</dbReference>
<comment type="caution">
    <text evidence="2">The sequence shown here is derived from an EMBL/GenBank/DDBJ whole genome shotgun (WGS) entry which is preliminary data.</text>
</comment>
<dbReference type="PANTHER" id="PTHR31293:SF12">
    <property type="entry name" value="RNI-LIKE SUPERFAMILY PROTEIN"/>
    <property type="match status" value="1"/>
</dbReference>
<dbReference type="InterPro" id="IPR001810">
    <property type="entry name" value="F-box_dom"/>
</dbReference>
<organism evidence="2 3">
    <name type="scientific">Microthlaspi erraticum</name>
    <dbReference type="NCBI Taxonomy" id="1685480"/>
    <lineage>
        <taxon>Eukaryota</taxon>
        <taxon>Viridiplantae</taxon>
        <taxon>Streptophyta</taxon>
        <taxon>Embryophyta</taxon>
        <taxon>Tracheophyta</taxon>
        <taxon>Spermatophyta</taxon>
        <taxon>Magnoliopsida</taxon>
        <taxon>eudicotyledons</taxon>
        <taxon>Gunneridae</taxon>
        <taxon>Pentapetalae</taxon>
        <taxon>rosids</taxon>
        <taxon>malvids</taxon>
        <taxon>Brassicales</taxon>
        <taxon>Brassicaceae</taxon>
        <taxon>Coluteocarpeae</taxon>
        <taxon>Microthlaspi</taxon>
    </lineage>
</organism>
<dbReference type="PANTHER" id="PTHR31293">
    <property type="entry name" value="RNI-LIKE SUPERFAMILY PROTEIN"/>
    <property type="match status" value="1"/>
</dbReference>
<dbReference type="SUPFAM" id="SSF81383">
    <property type="entry name" value="F-box domain"/>
    <property type="match status" value="1"/>
</dbReference>
<evidence type="ECO:0000313" key="3">
    <source>
        <dbReference type="Proteomes" id="UP000467841"/>
    </source>
</evidence>
<protein>
    <recommendedName>
        <fullName evidence="1">F-box domain-containing protein</fullName>
    </recommendedName>
</protein>
<dbReference type="OrthoDB" id="612216at2759"/>
<dbReference type="Proteomes" id="UP000467841">
    <property type="component" value="Unassembled WGS sequence"/>
</dbReference>
<feature type="domain" description="F-box" evidence="1">
    <location>
        <begin position="1"/>
        <end position="50"/>
    </location>
</feature>
<dbReference type="PROSITE" id="PS50181">
    <property type="entry name" value="FBOX"/>
    <property type="match status" value="1"/>
</dbReference>
<dbReference type="InterPro" id="IPR055294">
    <property type="entry name" value="FBL60-like"/>
</dbReference>
<reference evidence="2" key="1">
    <citation type="submission" date="2020-01" db="EMBL/GenBank/DDBJ databases">
        <authorList>
            <person name="Mishra B."/>
        </authorList>
    </citation>
    <scope>NUCLEOTIDE SEQUENCE [LARGE SCALE GENOMIC DNA]</scope>
</reference>
<dbReference type="Pfam" id="PF00646">
    <property type="entry name" value="F-box"/>
    <property type="match status" value="1"/>
</dbReference>